<accession>A0A563VM79</accession>
<protein>
    <submittedName>
        <fullName evidence="1">Uncharacterized protein</fullName>
    </submittedName>
</protein>
<dbReference type="Proteomes" id="UP000320055">
    <property type="component" value="Unassembled WGS sequence"/>
</dbReference>
<keyword evidence="2" id="KW-1185">Reference proteome</keyword>
<reference evidence="1 2" key="1">
    <citation type="submission" date="2019-01" db="EMBL/GenBank/DDBJ databases">
        <authorList>
            <person name="Brito A."/>
        </authorList>
    </citation>
    <scope>NUCLEOTIDE SEQUENCE [LARGE SCALE GENOMIC DNA]</scope>
    <source>
        <strain evidence="1">1</strain>
    </source>
</reference>
<dbReference type="EMBL" id="CAACVJ010000060">
    <property type="protein sequence ID" value="VEP12539.1"/>
    <property type="molecule type" value="Genomic_DNA"/>
</dbReference>
<gene>
    <name evidence="1" type="ORF">H1P_1520013</name>
</gene>
<organism evidence="1 2">
    <name type="scientific">Hyella patelloides LEGE 07179</name>
    <dbReference type="NCBI Taxonomy" id="945734"/>
    <lineage>
        <taxon>Bacteria</taxon>
        <taxon>Bacillati</taxon>
        <taxon>Cyanobacteriota</taxon>
        <taxon>Cyanophyceae</taxon>
        <taxon>Pleurocapsales</taxon>
        <taxon>Hyellaceae</taxon>
        <taxon>Hyella</taxon>
    </lineage>
</organism>
<proteinExistence type="predicted"/>
<name>A0A563VM79_9CYAN</name>
<evidence type="ECO:0000313" key="1">
    <source>
        <dbReference type="EMBL" id="VEP12539.1"/>
    </source>
</evidence>
<evidence type="ECO:0000313" key="2">
    <source>
        <dbReference type="Proteomes" id="UP000320055"/>
    </source>
</evidence>
<sequence length="21" mass="2355">MNITLPKAEEEKNKVVKVNIG</sequence>
<dbReference type="AlphaFoldDB" id="A0A563VM79"/>